<dbReference type="GO" id="GO:0005524">
    <property type="term" value="F:ATP binding"/>
    <property type="evidence" value="ECO:0007669"/>
    <property type="project" value="UniProtKB-KW"/>
</dbReference>
<comment type="caution">
    <text evidence="7">The sequence shown here is derived from an EMBL/GenBank/DDBJ whole genome shotgun (WGS) entry which is preliminary data.</text>
</comment>
<accession>A0A9K3PJH7</accession>
<feature type="compositionally biased region" description="Low complexity" evidence="4">
    <location>
        <begin position="724"/>
        <end position="749"/>
    </location>
</feature>
<name>A0A9K3PJH7_9STRA</name>
<dbReference type="PROSITE" id="PS51459">
    <property type="entry name" value="FIDO"/>
    <property type="match status" value="1"/>
</dbReference>
<dbReference type="PANTHER" id="PTHR13504">
    <property type="entry name" value="FIDO DOMAIN-CONTAINING PROTEIN DDB_G0283145"/>
    <property type="match status" value="1"/>
</dbReference>
<evidence type="ECO:0000259" key="6">
    <source>
        <dbReference type="PROSITE" id="PS51459"/>
    </source>
</evidence>
<keyword evidence="8" id="KW-1185">Reference proteome</keyword>
<dbReference type="Pfam" id="PF13639">
    <property type="entry name" value="zf-RING_2"/>
    <property type="match status" value="1"/>
</dbReference>
<keyword evidence="3" id="KW-0862">Zinc</keyword>
<feature type="domain" description="Fido" evidence="6">
    <location>
        <begin position="415"/>
        <end position="556"/>
    </location>
</feature>
<dbReference type="PROSITE" id="PS50089">
    <property type="entry name" value="ZF_RING_2"/>
    <property type="match status" value="1"/>
</dbReference>
<dbReference type="GO" id="GO:0008270">
    <property type="term" value="F:zinc ion binding"/>
    <property type="evidence" value="ECO:0007669"/>
    <property type="project" value="UniProtKB-KW"/>
</dbReference>
<dbReference type="SMART" id="SM00184">
    <property type="entry name" value="RING"/>
    <property type="match status" value="1"/>
</dbReference>
<dbReference type="Proteomes" id="UP000693970">
    <property type="component" value="Unassembled WGS sequence"/>
</dbReference>
<reference evidence="7" key="2">
    <citation type="submission" date="2021-04" db="EMBL/GenBank/DDBJ databases">
        <authorList>
            <person name="Podell S."/>
        </authorList>
    </citation>
    <scope>NUCLEOTIDE SEQUENCE</scope>
    <source>
        <strain evidence="7">Hildebrandi</strain>
    </source>
</reference>
<evidence type="ECO:0000256" key="4">
    <source>
        <dbReference type="SAM" id="MobiDB-lite"/>
    </source>
</evidence>
<dbReference type="InterPro" id="IPR001841">
    <property type="entry name" value="Znf_RING"/>
</dbReference>
<evidence type="ECO:0000313" key="7">
    <source>
        <dbReference type="EMBL" id="KAG7347189.1"/>
    </source>
</evidence>
<organism evidence="7 8">
    <name type="scientific">Nitzschia inconspicua</name>
    <dbReference type="NCBI Taxonomy" id="303405"/>
    <lineage>
        <taxon>Eukaryota</taxon>
        <taxon>Sar</taxon>
        <taxon>Stramenopiles</taxon>
        <taxon>Ochrophyta</taxon>
        <taxon>Bacillariophyta</taxon>
        <taxon>Bacillariophyceae</taxon>
        <taxon>Bacillariophycidae</taxon>
        <taxon>Bacillariales</taxon>
        <taxon>Bacillariaceae</taxon>
        <taxon>Nitzschia</taxon>
    </lineage>
</organism>
<keyword evidence="2" id="KW-0067">ATP-binding</keyword>
<reference evidence="7" key="1">
    <citation type="journal article" date="2021" name="Sci. Rep.">
        <title>Diploid genomic architecture of Nitzschia inconspicua, an elite biomass production diatom.</title>
        <authorList>
            <person name="Oliver A."/>
            <person name="Podell S."/>
            <person name="Pinowska A."/>
            <person name="Traller J.C."/>
            <person name="Smith S.R."/>
            <person name="McClure R."/>
            <person name="Beliaev A."/>
            <person name="Bohutskyi P."/>
            <person name="Hill E.A."/>
            <person name="Rabines A."/>
            <person name="Zheng H."/>
            <person name="Allen L.Z."/>
            <person name="Kuo A."/>
            <person name="Grigoriev I.V."/>
            <person name="Allen A.E."/>
            <person name="Hazlebeck D."/>
            <person name="Allen E.E."/>
        </authorList>
    </citation>
    <scope>NUCLEOTIDE SEQUENCE</scope>
    <source>
        <strain evidence="7">Hildebrandi</strain>
    </source>
</reference>
<feature type="compositionally biased region" description="Basic residues" evidence="4">
    <location>
        <begin position="1"/>
        <end position="13"/>
    </location>
</feature>
<evidence type="ECO:0000256" key="1">
    <source>
        <dbReference type="PIRSR" id="PIRSR640198-1"/>
    </source>
</evidence>
<feature type="region of interest" description="Disordered" evidence="4">
    <location>
        <begin position="322"/>
        <end position="357"/>
    </location>
</feature>
<dbReference type="EMBL" id="JAGRRH010000021">
    <property type="protein sequence ID" value="KAG7347189.1"/>
    <property type="molecule type" value="Genomic_DNA"/>
</dbReference>
<dbReference type="AlphaFoldDB" id="A0A9K3PJH7"/>
<protein>
    <submittedName>
        <fullName evidence="7">Filamentation induced by cAMP protein fic</fullName>
    </submittedName>
</protein>
<evidence type="ECO:0000256" key="3">
    <source>
        <dbReference type="PROSITE-ProRule" id="PRU00175"/>
    </source>
</evidence>
<dbReference type="PANTHER" id="PTHR13504:SF38">
    <property type="entry name" value="FIDO DOMAIN-CONTAINING PROTEIN"/>
    <property type="match status" value="1"/>
</dbReference>
<dbReference type="OrthoDB" id="49282at2759"/>
<feature type="compositionally biased region" description="Polar residues" evidence="4">
    <location>
        <begin position="846"/>
        <end position="857"/>
    </location>
</feature>
<feature type="region of interest" description="Disordered" evidence="4">
    <location>
        <begin position="716"/>
        <end position="857"/>
    </location>
</feature>
<keyword evidence="3" id="KW-0479">Metal-binding</keyword>
<feature type="active site" evidence="1">
    <location>
        <position position="497"/>
    </location>
</feature>
<dbReference type="InterPro" id="IPR040198">
    <property type="entry name" value="Fido_containing"/>
</dbReference>
<keyword evidence="2" id="KW-0547">Nucleotide-binding</keyword>
<keyword evidence="3" id="KW-0863">Zinc-finger</keyword>
<dbReference type="InterPro" id="IPR003812">
    <property type="entry name" value="Fido"/>
</dbReference>
<dbReference type="Pfam" id="PF02661">
    <property type="entry name" value="Fic"/>
    <property type="match status" value="1"/>
</dbReference>
<proteinExistence type="predicted"/>
<feature type="binding site" evidence="2">
    <location>
        <begin position="501"/>
        <end position="508"/>
    </location>
    <ligand>
        <name>ATP</name>
        <dbReference type="ChEBI" id="CHEBI:30616"/>
    </ligand>
</feature>
<evidence type="ECO:0000259" key="5">
    <source>
        <dbReference type="PROSITE" id="PS50089"/>
    </source>
</evidence>
<evidence type="ECO:0000256" key="2">
    <source>
        <dbReference type="PIRSR" id="PIRSR640198-2"/>
    </source>
</evidence>
<feature type="domain" description="RING-type" evidence="5">
    <location>
        <begin position="618"/>
        <end position="656"/>
    </location>
</feature>
<evidence type="ECO:0000313" key="8">
    <source>
        <dbReference type="Proteomes" id="UP000693970"/>
    </source>
</evidence>
<gene>
    <name evidence="7" type="ORF">IV203_006258</name>
</gene>
<feature type="region of interest" description="Disordered" evidence="4">
    <location>
        <begin position="280"/>
        <end position="301"/>
    </location>
</feature>
<sequence>MASRSNNKKRPLRPTKEGLSNKRKRASSSSSSSVTFPLTENAIESLVRGTALCPKDNNSSSGRCLGGEENQQANNGKNNKIAALNVNVIQDHQDITKETTKGTQQQQQLVLRLRIDQAAIATHSTSATGGNPESATIPILFGEACDGKHSSKVVLLDETGNMSTRLAKEKARNKKYDWIIGVAGYTSTEATWNSKYQLHPIICFTSVVVLSTMKRRGSLSDVFPFDKLACIRARAGTIGSFLTDQAPCLTNDDLGGSSKVPIANFLSNAPVSIPTLTIPKPVNEPSSEKNSAARALFPESMDTNRKRVQDFMAFATAMKTLKETSSSSSSPPHSPLPSEPDATIDNSMFSPTKPPTVHASELYSKTINEFTSSQMDRQNASLGTNAGRESADRAALIVQRHKDALEMAMKETRPLTVPILRAWHRLLLKDIHPEAGEIRTRTVRCGQTVFCPTSRIHSELENYCSGLSNLSKRLDMNNASHSILYAAVAMYGIVDIHPFLDGNGRLSRIVANYALKHLPFPINLFATPCQRSEYVLALEQTRHVLSISGKGDVTTDQLLQVVKFSGIFDSLTTLLMDRVAKAALECKKVWQEKSGMAAEAAEARAARRVRERAAQGTCIICFDDRPNIATLCCGKATHLNCIAEWLSGKNTCPICRSEMPSISGRVVRAARRSEVDTRTEERNIDADEVLEAAQQQILQNIRETRDLLAREYDRVAHRGRRRGSNSSDSSSFLSDPSHTSILDTTTTTTSDEEENELLLLQRSGPGGQNSSGSEHESMDSTTTTDDSEGPEDTNLAPSGFEAENDYHGHDDSTQSYDANGADGTTTTTSVGITNMEDEESRELSAGSDNSANDSRGMSRSRQVLSLCAGEACRNQAAVDCANHLCGRCCVLAGEFHCPRHNS</sequence>
<feature type="region of interest" description="Disordered" evidence="4">
    <location>
        <begin position="1"/>
        <end position="35"/>
    </location>
</feature>